<keyword evidence="2" id="KW-1185">Reference proteome</keyword>
<dbReference type="InterPro" id="IPR037208">
    <property type="entry name" value="Spo0E-like_sf"/>
</dbReference>
<evidence type="ECO:0000313" key="2">
    <source>
        <dbReference type="Proteomes" id="UP000602284"/>
    </source>
</evidence>
<dbReference type="SUPFAM" id="SSF140500">
    <property type="entry name" value="BAS1536-like"/>
    <property type="match status" value="1"/>
</dbReference>
<reference evidence="1 2" key="1">
    <citation type="submission" date="2021-01" db="EMBL/GenBank/DDBJ databases">
        <title>Tumebacillus sp. strain ITR2 16S ribosomal RNA gene Genome sequencing and assembly.</title>
        <authorList>
            <person name="Kang M."/>
        </authorList>
    </citation>
    <scope>NUCLEOTIDE SEQUENCE [LARGE SCALE GENOMIC DNA]</scope>
    <source>
        <strain evidence="1 2">ITR2</strain>
    </source>
</reference>
<accession>A0ABS1JBN1</accession>
<dbReference type="EMBL" id="JAEQNB010000003">
    <property type="protein sequence ID" value="MBL0387028.1"/>
    <property type="molecule type" value="Genomic_DNA"/>
</dbReference>
<dbReference type="Gene3D" id="4.10.280.10">
    <property type="entry name" value="Helix-loop-helix DNA-binding domain"/>
    <property type="match status" value="1"/>
</dbReference>
<dbReference type="RefSeq" id="WP_201634603.1">
    <property type="nucleotide sequence ID" value="NZ_JAEQNB010000003.1"/>
</dbReference>
<dbReference type="Proteomes" id="UP000602284">
    <property type="component" value="Unassembled WGS sequence"/>
</dbReference>
<name>A0ABS1JBN1_9BACL</name>
<comment type="caution">
    <text evidence="1">The sequence shown here is derived from an EMBL/GenBank/DDBJ whole genome shotgun (WGS) entry which is preliminary data.</text>
</comment>
<gene>
    <name evidence="1" type="ORF">JJB07_10235</name>
</gene>
<evidence type="ECO:0000313" key="1">
    <source>
        <dbReference type="EMBL" id="MBL0387028.1"/>
    </source>
</evidence>
<dbReference type="InterPro" id="IPR018540">
    <property type="entry name" value="Spo0E-like"/>
</dbReference>
<proteinExistence type="predicted"/>
<organism evidence="1 2">
    <name type="scientific">Tumebacillus amylolyticus</name>
    <dbReference type="NCBI Taxonomy" id="2801339"/>
    <lineage>
        <taxon>Bacteria</taxon>
        <taxon>Bacillati</taxon>
        <taxon>Bacillota</taxon>
        <taxon>Bacilli</taxon>
        <taxon>Bacillales</taxon>
        <taxon>Alicyclobacillaceae</taxon>
        <taxon>Tumebacillus</taxon>
    </lineage>
</organism>
<dbReference type="Pfam" id="PF09388">
    <property type="entry name" value="SpoOE-like"/>
    <property type="match status" value="1"/>
</dbReference>
<sequence length="64" mass="7307">MSHTQKLVGKIEGLRAEMIRVAERAENLHDPQVVAISQQLDQLILRMQLLSQRPPQSERSCCPE</sequence>
<protein>
    <submittedName>
        <fullName evidence="1">Aspartyl-phosphate phosphatase Spo0E family protein</fullName>
    </submittedName>
</protein>
<dbReference type="InterPro" id="IPR036638">
    <property type="entry name" value="HLH_DNA-bd_sf"/>
</dbReference>